<dbReference type="EMBL" id="MU620904">
    <property type="protein sequence ID" value="KAI8581721.1"/>
    <property type="molecule type" value="Genomic_DNA"/>
</dbReference>
<feature type="region of interest" description="Disordered" evidence="6">
    <location>
        <begin position="120"/>
        <end position="154"/>
    </location>
</feature>
<dbReference type="GeneID" id="75912667"/>
<dbReference type="GO" id="GO:0008270">
    <property type="term" value="F:zinc ion binding"/>
    <property type="evidence" value="ECO:0007669"/>
    <property type="project" value="UniProtKB-KW"/>
</dbReference>
<evidence type="ECO:0000256" key="5">
    <source>
        <dbReference type="SAM" id="Coils"/>
    </source>
</evidence>
<comment type="caution">
    <text evidence="9">The sequence shown here is derived from an EMBL/GenBank/DDBJ whole genome shotgun (WGS) entry which is preliminary data.</text>
</comment>
<evidence type="ECO:0000256" key="4">
    <source>
        <dbReference type="PROSITE-ProRule" id="PRU00502"/>
    </source>
</evidence>
<feature type="domain" description="UBP-type" evidence="8">
    <location>
        <begin position="378"/>
        <end position="494"/>
    </location>
</feature>
<name>A0AAD5ED55_UMBRA</name>
<dbReference type="PANTHER" id="PTHR24007">
    <property type="entry name" value="BRCA1-ASSOCIATED PROTEIN"/>
    <property type="match status" value="1"/>
</dbReference>
<feature type="compositionally biased region" description="Basic and acidic residues" evidence="6">
    <location>
        <begin position="76"/>
        <end position="90"/>
    </location>
</feature>
<dbReference type="InterPro" id="IPR001841">
    <property type="entry name" value="Znf_RING"/>
</dbReference>
<dbReference type="GO" id="GO:0007265">
    <property type="term" value="P:Ras protein signal transduction"/>
    <property type="evidence" value="ECO:0007669"/>
    <property type="project" value="TreeGrafter"/>
</dbReference>
<dbReference type="SUPFAM" id="SSF57850">
    <property type="entry name" value="RING/U-box"/>
    <property type="match status" value="2"/>
</dbReference>
<dbReference type="Pfam" id="PF02148">
    <property type="entry name" value="zf-UBP"/>
    <property type="match status" value="1"/>
</dbReference>
<dbReference type="Pfam" id="PF13639">
    <property type="entry name" value="zf-RING_2"/>
    <property type="match status" value="1"/>
</dbReference>
<feature type="coiled-coil region" evidence="5">
    <location>
        <begin position="539"/>
        <end position="601"/>
    </location>
</feature>
<dbReference type="PROSITE" id="PS50089">
    <property type="entry name" value="ZF_RING_2"/>
    <property type="match status" value="1"/>
</dbReference>
<dbReference type="GO" id="GO:0061630">
    <property type="term" value="F:ubiquitin protein ligase activity"/>
    <property type="evidence" value="ECO:0007669"/>
    <property type="project" value="TreeGrafter"/>
</dbReference>
<evidence type="ECO:0000256" key="3">
    <source>
        <dbReference type="ARBA" id="ARBA00022833"/>
    </source>
</evidence>
<evidence type="ECO:0000313" key="9">
    <source>
        <dbReference type="EMBL" id="KAI8581721.1"/>
    </source>
</evidence>
<dbReference type="SMART" id="SM00184">
    <property type="entry name" value="RING"/>
    <property type="match status" value="1"/>
</dbReference>
<evidence type="ECO:0000259" key="8">
    <source>
        <dbReference type="PROSITE" id="PS50271"/>
    </source>
</evidence>
<dbReference type="Pfam" id="PF07576">
    <property type="entry name" value="BRAP2"/>
    <property type="match status" value="1"/>
</dbReference>
<organism evidence="9 10">
    <name type="scientific">Umbelopsis ramanniana AG</name>
    <dbReference type="NCBI Taxonomy" id="1314678"/>
    <lineage>
        <taxon>Eukaryota</taxon>
        <taxon>Fungi</taxon>
        <taxon>Fungi incertae sedis</taxon>
        <taxon>Mucoromycota</taxon>
        <taxon>Mucoromycotina</taxon>
        <taxon>Umbelopsidomycetes</taxon>
        <taxon>Umbelopsidales</taxon>
        <taxon>Umbelopsidaceae</taxon>
        <taxon>Umbelopsis</taxon>
    </lineage>
</organism>
<keyword evidence="1" id="KW-0479">Metal-binding</keyword>
<dbReference type="InterPro" id="IPR047243">
    <property type="entry name" value="RING-H2_BRAP2"/>
</dbReference>
<feature type="compositionally biased region" description="Low complexity" evidence="6">
    <location>
        <begin position="138"/>
        <end position="151"/>
    </location>
</feature>
<dbReference type="GO" id="GO:0016567">
    <property type="term" value="P:protein ubiquitination"/>
    <property type="evidence" value="ECO:0007669"/>
    <property type="project" value="TreeGrafter"/>
</dbReference>
<dbReference type="InterPro" id="IPR001607">
    <property type="entry name" value="Znf_UBP"/>
</dbReference>
<accession>A0AAD5ED55</accession>
<dbReference type="RefSeq" id="XP_051446725.1">
    <property type="nucleotide sequence ID" value="XM_051587322.1"/>
</dbReference>
<sequence length="677" mass="76617">MQLYRLKIQLFRSNPPVNLPTDLFSALPPNLGPDHIASNQSKPQPNRRLSQTKSRSQKQATKLESHPEIPPTPLPSKKEDATRSLRDRDQNANVLQPYHKKRSDFRLGQIKVEWFDNQESDMSRNQRGYASVVRGEESASSSTSAADTQTQPPMGTITTVKGLSDFNYGIIHLYKDNSGVLMSKVSDDNAGALESTSSKPNVKNTTEVNTHDGTVVCVLAVPSYMSATDFLKFTAPVNQCVSHYRIIRDTAPNKYMVVMKFRDSPSSRDFYRRYNGKPFSSMEPEICHVVHIRSVEIDTSMVAPYSFPFLYETLKADRETILQEEEDGELSSGAADELPTCPVCLERMDANITGLLTILCQHTFHCYCLSKWGDGSCPVCRYSQKPIGVDKNASRQLMAAETVANASNGVNSDEVNECFVCGATESLWICLICGHIGCGRYNDAHAYHHYMETNHLYALELETQRVWDYAGDGYVHRLIQNTIDGKLVELPGANNDDNQRVPQEKLDAVSLEYTYLLTSQLESQRMYYEDHLTTLTYQLSTLSSQVKSLVGEIQNVKAENDSLNSYRRETDKKLKEMEKEKEKAERKIDVFKKSCEMIRKEWQEEKEMTNSLAKNNEHLKVEIKLKDKAIVDLSDQVRDLMFFLESREKISDNPEMEGGTVEVAPAAKGKKTKRGKR</sequence>
<keyword evidence="10" id="KW-1185">Reference proteome</keyword>
<evidence type="ECO:0000256" key="6">
    <source>
        <dbReference type="SAM" id="MobiDB-lite"/>
    </source>
</evidence>
<dbReference type="SMART" id="SM00290">
    <property type="entry name" value="ZnF_UBP"/>
    <property type="match status" value="1"/>
</dbReference>
<dbReference type="InterPro" id="IPR013083">
    <property type="entry name" value="Znf_RING/FYVE/PHD"/>
</dbReference>
<keyword evidence="2 4" id="KW-0863">Zinc-finger</keyword>
<dbReference type="GO" id="GO:0005737">
    <property type="term" value="C:cytoplasm"/>
    <property type="evidence" value="ECO:0007669"/>
    <property type="project" value="TreeGrafter"/>
</dbReference>
<proteinExistence type="predicted"/>
<dbReference type="InterPro" id="IPR011422">
    <property type="entry name" value="BRAP2/ETP1_RRM"/>
</dbReference>
<dbReference type="PANTHER" id="PTHR24007:SF7">
    <property type="entry name" value="BRCA1-ASSOCIATED PROTEIN"/>
    <property type="match status" value="1"/>
</dbReference>
<protein>
    <submittedName>
        <fullName evidence="9">Uncharacterized protein</fullName>
    </submittedName>
</protein>
<keyword evidence="3" id="KW-0862">Zinc</keyword>
<dbReference type="Gene3D" id="3.30.40.10">
    <property type="entry name" value="Zinc/RING finger domain, C3HC4 (zinc finger)"/>
    <property type="match status" value="2"/>
</dbReference>
<feature type="compositionally biased region" description="Basic residues" evidence="6">
    <location>
        <begin position="668"/>
        <end position="677"/>
    </location>
</feature>
<evidence type="ECO:0000313" key="10">
    <source>
        <dbReference type="Proteomes" id="UP001206595"/>
    </source>
</evidence>
<gene>
    <name evidence="9" type="ORF">K450DRAFT_230857</name>
</gene>
<feature type="compositionally biased region" description="Polar residues" evidence="6">
    <location>
        <begin position="37"/>
        <end position="60"/>
    </location>
</feature>
<keyword evidence="5" id="KW-0175">Coiled coil</keyword>
<feature type="domain" description="RING-type" evidence="7">
    <location>
        <begin position="341"/>
        <end position="381"/>
    </location>
</feature>
<dbReference type="PROSITE" id="PS50271">
    <property type="entry name" value="ZF_UBP"/>
    <property type="match status" value="1"/>
</dbReference>
<reference evidence="9" key="1">
    <citation type="submission" date="2021-06" db="EMBL/GenBank/DDBJ databases">
        <authorList>
            <consortium name="DOE Joint Genome Institute"/>
            <person name="Mondo S.J."/>
            <person name="Amses K.R."/>
            <person name="Simmons D.R."/>
            <person name="Longcore J.E."/>
            <person name="Seto K."/>
            <person name="Alves G.H."/>
            <person name="Bonds A.E."/>
            <person name="Quandt C.A."/>
            <person name="Davis W.J."/>
            <person name="Chang Y."/>
            <person name="Letcher P.M."/>
            <person name="Powell M.J."/>
            <person name="Kuo A."/>
            <person name="Labutti K."/>
            <person name="Pangilinan J."/>
            <person name="Andreopoulos W."/>
            <person name="Tritt A."/>
            <person name="Riley R."/>
            <person name="Hundley H."/>
            <person name="Johnson J."/>
            <person name="Lipzen A."/>
            <person name="Barry K."/>
            <person name="Berbee M.L."/>
            <person name="Buchler N.E."/>
            <person name="Grigoriev I.V."/>
            <person name="Spatafora J.W."/>
            <person name="Stajich J.E."/>
            <person name="James T.Y."/>
        </authorList>
    </citation>
    <scope>NUCLEOTIDE SEQUENCE</scope>
    <source>
        <strain evidence="9">AG</strain>
    </source>
</reference>
<dbReference type="AlphaFoldDB" id="A0AAD5ED55"/>
<evidence type="ECO:0000256" key="1">
    <source>
        <dbReference type="ARBA" id="ARBA00022723"/>
    </source>
</evidence>
<feature type="region of interest" description="Disordered" evidence="6">
    <location>
        <begin position="30"/>
        <end position="100"/>
    </location>
</feature>
<reference evidence="9" key="2">
    <citation type="journal article" date="2022" name="Proc. Natl. Acad. Sci. U.S.A.">
        <title>Diploid-dominant life cycles characterize the early evolution of Fungi.</title>
        <authorList>
            <person name="Amses K.R."/>
            <person name="Simmons D.R."/>
            <person name="Longcore J.E."/>
            <person name="Mondo S.J."/>
            <person name="Seto K."/>
            <person name="Jeronimo G.H."/>
            <person name="Bonds A.E."/>
            <person name="Quandt C.A."/>
            <person name="Davis W.J."/>
            <person name="Chang Y."/>
            <person name="Federici B.A."/>
            <person name="Kuo A."/>
            <person name="LaButti K."/>
            <person name="Pangilinan J."/>
            <person name="Andreopoulos W."/>
            <person name="Tritt A."/>
            <person name="Riley R."/>
            <person name="Hundley H."/>
            <person name="Johnson J."/>
            <person name="Lipzen A."/>
            <person name="Barry K."/>
            <person name="Lang B.F."/>
            <person name="Cuomo C.A."/>
            <person name="Buchler N.E."/>
            <person name="Grigoriev I.V."/>
            <person name="Spatafora J.W."/>
            <person name="Stajich J.E."/>
            <person name="James T.Y."/>
        </authorList>
    </citation>
    <scope>NUCLEOTIDE SEQUENCE</scope>
    <source>
        <strain evidence="9">AG</strain>
    </source>
</reference>
<dbReference type="CDD" id="cd12437">
    <property type="entry name" value="RRM_BRAP2_like"/>
    <property type="match status" value="1"/>
</dbReference>
<dbReference type="CDD" id="cd16457">
    <property type="entry name" value="RING-H2_BRAP2"/>
    <property type="match status" value="1"/>
</dbReference>
<evidence type="ECO:0000259" key="7">
    <source>
        <dbReference type="PROSITE" id="PS50089"/>
    </source>
</evidence>
<dbReference type="Proteomes" id="UP001206595">
    <property type="component" value="Unassembled WGS sequence"/>
</dbReference>
<evidence type="ECO:0000256" key="2">
    <source>
        <dbReference type="ARBA" id="ARBA00022771"/>
    </source>
</evidence>
<feature type="region of interest" description="Disordered" evidence="6">
    <location>
        <begin position="653"/>
        <end position="677"/>
    </location>
</feature>